<dbReference type="RefSeq" id="WP_326510051.1">
    <property type="nucleotide sequence ID" value="NZ_JAWIIV010000054.1"/>
</dbReference>
<evidence type="ECO:0000313" key="1">
    <source>
        <dbReference type="EMBL" id="MEC4723438.1"/>
    </source>
</evidence>
<proteinExistence type="predicted"/>
<gene>
    <name evidence="1" type="ORF">RY831_30305</name>
</gene>
<name>A0ABU6JJ47_9BURK</name>
<reference evidence="1 2" key="1">
    <citation type="submission" date="2023-10" db="EMBL/GenBank/DDBJ databases">
        <title>Noviherbaspirillum sp. CPCC 100848 genome assembly.</title>
        <authorList>
            <person name="Li X.Y."/>
            <person name="Fang X.M."/>
        </authorList>
    </citation>
    <scope>NUCLEOTIDE SEQUENCE [LARGE SCALE GENOMIC DNA]</scope>
    <source>
        <strain evidence="1 2">CPCC 100848</strain>
    </source>
</reference>
<evidence type="ECO:0000313" key="2">
    <source>
        <dbReference type="Proteomes" id="UP001352263"/>
    </source>
</evidence>
<protein>
    <submittedName>
        <fullName evidence="1">Uncharacterized protein</fullName>
    </submittedName>
</protein>
<dbReference type="EMBL" id="JAWIIV010000054">
    <property type="protein sequence ID" value="MEC4723438.1"/>
    <property type="molecule type" value="Genomic_DNA"/>
</dbReference>
<organism evidence="1 2">
    <name type="scientific">Noviherbaspirillum album</name>
    <dbReference type="NCBI Taxonomy" id="3080276"/>
    <lineage>
        <taxon>Bacteria</taxon>
        <taxon>Pseudomonadati</taxon>
        <taxon>Pseudomonadota</taxon>
        <taxon>Betaproteobacteria</taxon>
        <taxon>Burkholderiales</taxon>
        <taxon>Oxalobacteraceae</taxon>
        <taxon>Noviherbaspirillum</taxon>
    </lineage>
</organism>
<accession>A0ABU6JJ47</accession>
<sequence>MDLHQLQVSYQAEEDRLLFRASFKAEDGTLQELRAWITRRLLRVLWPAILQTLETQVRLDKPQAAHASADIVGMDHHASIEHIRDTGNFDTYYETEISHFPLGEAPLLITSVNFAQHADQPVRINFSPADSGGFELSFTLVMLHGFCSLIREAANMAEWDIALEMPGALGATAAGLHLLN</sequence>
<comment type="caution">
    <text evidence="1">The sequence shown here is derived from an EMBL/GenBank/DDBJ whole genome shotgun (WGS) entry which is preliminary data.</text>
</comment>
<dbReference type="Proteomes" id="UP001352263">
    <property type="component" value="Unassembled WGS sequence"/>
</dbReference>
<keyword evidence="2" id="KW-1185">Reference proteome</keyword>